<evidence type="ECO:0000313" key="5">
    <source>
        <dbReference type="EMBL" id="MBP1934550.1"/>
    </source>
</evidence>
<keyword evidence="3" id="KW-0460">Magnesium</keyword>
<dbReference type="Gene3D" id="3.30.390.10">
    <property type="entry name" value="Enolase-like, N-terminal domain"/>
    <property type="match status" value="1"/>
</dbReference>
<accession>A0ABS4GWA4</accession>
<dbReference type="InterPro" id="IPR013342">
    <property type="entry name" value="Mandelate_racemase_C"/>
</dbReference>
<dbReference type="SUPFAM" id="SSF51604">
    <property type="entry name" value="Enolase C-terminal domain-like"/>
    <property type="match status" value="1"/>
</dbReference>
<name>A0ABS4GWA4_9BACL</name>
<comment type="caution">
    <text evidence="5">The sequence shown here is derived from an EMBL/GenBank/DDBJ whole genome shotgun (WGS) entry which is preliminary data.</text>
</comment>
<dbReference type="RefSeq" id="WP_209812540.1">
    <property type="nucleotide sequence ID" value="NZ_JAGGKT010000023.1"/>
</dbReference>
<dbReference type="InterPro" id="IPR036849">
    <property type="entry name" value="Enolase-like_C_sf"/>
</dbReference>
<dbReference type="InterPro" id="IPR029017">
    <property type="entry name" value="Enolase-like_N"/>
</dbReference>
<feature type="domain" description="Mandelate racemase/muconate lactonizing enzyme C-terminal" evidence="4">
    <location>
        <begin position="147"/>
        <end position="245"/>
    </location>
</feature>
<keyword evidence="2" id="KW-0479">Metal-binding</keyword>
<evidence type="ECO:0000256" key="2">
    <source>
        <dbReference type="ARBA" id="ARBA00022723"/>
    </source>
</evidence>
<evidence type="ECO:0000313" key="6">
    <source>
        <dbReference type="Proteomes" id="UP001519343"/>
    </source>
</evidence>
<dbReference type="GO" id="GO:0047675">
    <property type="term" value="F:arabinonate dehydratase activity"/>
    <property type="evidence" value="ECO:0007669"/>
    <property type="project" value="UniProtKB-EC"/>
</dbReference>
<keyword evidence="5" id="KW-0456">Lyase</keyword>
<dbReference type="InterPro" id="IPR013341">
    <property type="entry name" value="Mandelate_racemase_N_dom"/>
</dbReference>
<dbReference type="EMBL" id="JAGGKT010000023">
    <property type="protein sequence ID" value="MBP1934550.1"/>
    <property type="molecule type" value="Genomic_DNA"/>
</dbReference>
<proteinExistence type="predicted"/>
<dbReference type="CDD" id="cd03316">
    <property type="entry name" value="MR_like"/>
    <property type="match status" value="1"/>
</dbReference>
<dbReference type="PANTHER" id="PTHR13794:SF58">
    <property type="entry name" value="MITOCHONDRIAL ENOLASE SUPERFAMILY MEMBER 1"/>
    <property type="match status" value="1"/>
</dbReference>
<gene>
    <name evidence="5" type="ORF">J2Z37_004570</name>
</gene>
<dbReference type="SFLD" id="SFLDS00001">
    <property type="entry name" value="Enolase"/>
    <property type="match status" value="1"/>
</dbReference>
<evidence type="ECO:0000256" key="3">
    <source>
        <dbReference type="ARBA" id="ARBA00022842"/>
    </source>
</evidence>
<protein>
    <submittedName>
        <fullName evidence="5">D-arabinonate dehydratase</fullName>
        <ecNumber evidence="5">4.2.1.5</ecNumber>
    </submittedName>
</protein>
<comment type="cofactor">
    <cofactor evidence="1">
        <name>Mg(2+)</name>
        <dbReference type="ChEBI" id="CHEBI:18420"/>
    </cofactor>
</comment>
<dbReference type="Pfam" id="PF13378">
    <property type="entry name" value="MR_MLE_C"/>
    <property type="match status" value="1"/>
</dbReference>
<reference evidence="5 6" key="1">
    <citation type="submission" date="2021-03" db="EMBL/GenBank/DDBJ databases">
        <title>Genomic Encyclopedia of Type Strains, Phase IV (KMG-IV): sequencing the most valuable type-strain genomes for metagenomic binning, comparative biology and taxonomic classification.</title>
        <authorList>
            <person name="Goeker M."/>
        </authorList>
    </citation>
    <scope>NUCLEOTIDE SEQUENCE [LARGE SCALE GENOMIC DNA]</scope>
    <source>
        <strain evidence="5 6">DSM 24738</strain>
    </source>
</reference>
<dbReference type="InterPro" id="IPR046945">
    <property type="entry name" value="RHMD-like"/>
</dbReference>
<evidence type="ECO:0000256" key="1">
    <source>
        <dbReference type="ARBA" id="ARBA00001946"/>
    </source>
</evidence>
<evidence type="ECO:0000259" key="4">
    <source>
        <dbReference type="SMART" id="SM00922"/>
    </source>
</evidence>
<dbReference type="InterPro" id="IPR029065">
    <property type="entry name" value="Enolase_C-like"/>
</dbReference>
<dbReference type="Pfam" id="PF02746">
    <property type="entry name" value="MR_MLE_N"/>
    <property type="match status" value="1"/>
</dbReference>
<dbReference type="PANTHER" id="PTHR13794">
    <property type="entry name" value="ENOLASE SUPERFAMILY, MANDELATE RACEMASE"/>
    <property type="match status" value="1"/>
</dbReference>
<dbReference type="SUPFAM" id="SSF54826">
    <property type="entry name" value="Enolase N-terminal domain-like"/>
    <property type="match status" value="1"/>
</dbReference>
<organism evidence="5 6">
    <name type="scientific">Ammoniphilus resinae</name>
    <dbReference type="NCBI Taxonomy" id="861532"/>
    <lineage>
        <taxon>Bacteria</taxon>
        <taxon>Bacillati</taxon>
        <taxon>Bacillota</taxon>
        <taxon>Bacilli</taxon>
        <taxon>Bacillales</taxon>
        <taxon>Paenibacillaceae</taxon>
        <taxon>Aneurinibacillus group</taxon>
        <taxon>Ammoniphilus</taxon>
    </lineage>
</organism>
<dbReference type="Proteomes" id="UP001519343">
    <property type="component" value="Unassembled WGS sequence"/>
</dbReference>
<sequence>MKITQLTSQWIRIPLENPVGFSIKTLRYRDYLMVRVQSDQGIEGIGFCLQDTSAKPVQAVVDELLAPMLIGEDPRDIAKLWDKMYFQTVRAGRRGNVLVALSAIDIALWDHQAKLAGMPLHKLLGSYRDEVPCYASGGYYYEGLDMYTKLEEEIQGYMEQGFKAVKIKIGRLNAIQEATRVAITRDIIGPDVKLMIDANQSYLDVNECMELCRRIEKYDISFFEEPLPMDMIEGFNRLKRQTSIPLATGEVGATRWEFQELIQQGSVDYIQADATQCGGVSEWLKIAVLAGAQGVTLAPHYFWDIHVHLACAAREVAFVEKFVGTNVVNFDQVMINPYQLTEKGTLAPPKENGLGIDWDQEAIKKYLVEETVIKNSAMVKSH</sequence>
<dbReference type="Gene3D" id="3.20.20.120">
    <property type="entry name" value="Enolase-like C-terminal domain"/>
    <property type="match status" value="1"/>
</dbReference>
<dbReference type="SMART" id="SM00922">
    <property type="entry name" value="MR_MLE"/>
    <property type="match status" value="1"/>
</dbReference>
<keyword evidence="6" id="KW-1185">Reference proteome</keyword>
<dbReference type="SFLD" id="SFLDG00179">
    <property type="entry name" value="mandelate_racemase"/>
    <property type="match status" value="1"/>
</dbReference>
<dbReference type="EC" id="4.2.1.5" evidence="5"/>